<feature type="non-terminal residue" evidence="4">
    <location>
        <position position="159"/>
    </location>
</feature>
<dbReference type="GO" id="GO:0015079">
    <property type="term" value="F:potassium ion transmembrane transporter activity"/>
    <property type="evidence" value="ECO:0007669"/>
    <property type="project" value="InterPro"/>
</dbReference>
<evidence type="ECO:0000256" key="1">
    <source>
        <dbReference type="ARBA" id="ARBA00007019"/>
    </source>
</evidence>
<feature type="domain" description="K+ potassium transporter integral membrane" evidence="3">
    <location>
        <begin position="1"/>
        <end position="146"/>
    </location>
</feature>
<keyword evidence="2" id="KW-0472">Membrane</keyword>
<reference evidence="4" key="2">
    <citation type="journal article" date="2014" name="ISME J.">
        <title>Microbial stratification in low pH oxic and suboxic macroscopic growths along an acid mine drainage.</title>
        <authorList>
            <person name="Mendez-Garcia C."/>
            <person name="Mesa V."/>
            <person name="Sprenger R.R."/>
            <person name="Richter M."/>
            <person name="Diez M.S."/>
            <person name="Solano J."/>
            <person name="Bargiela R."/>
            <person name="Golyshina O.V."/>
            <person name="Manteca A."/>
            <person name="Ramos J.L."/>
            <person name="Gallego J.R."/>
            <person name="Llorente I."/>
            <person name="Martins Dos Santos V.A."/>
            <person name="Jensen O.N."/>
            <person name="Pelaez A.I."/>
            <person name="Sanchez J."/>
            <person name="Ferrer M."/>
        </authorList>
    </citation>
    <scope>NUCLEOTIDE SEQUENCE</scope>
</reference>
<gene>
    <name evidence="4" type="ORF">B2A_03020</name>
</gene>
<dbReference type="InterPro" id="IPR053951">
    <property type="entry name" value="K_trans_N"/>
</dbReference>
<keyword evidence="2" id="KW-0812">Transmembrane</keyword>
<name>T1B0B5_9ZZZZ</name>
<evidence type="ECO:0000313" key="4">
    <source>
        <dbReference type="EMBL" id="EQD62033.1"/>
    </source>
</evidence>
<dbReference type="InterPro" id="IPR003855">
    <property type="entry name" value="K+_transporter"/>
</dbReference>
<evidence type="ECO:0000259" key="3">
    <source>
        <dbReference type="Pfam" id="PF02705"/>
    </source>
</evidence>
<accession>T1B0B5</accession>
<dbReference type="Pfam" id="PF02705">
    <property type="entry name" value="K_trans"/>
    <property type="match status" value="1"/>
</dbReference>
<evidence type="ECO:0000256" key="2">
    <source>
        <dbReference type="SAM" id="Phobius"/>
    </source>
</evidence>
<protein>
    <submittedName>
        <fullName evidence="4">Potassium transporter</fullName>
    </submittedName>
</protein>
<proteinExistence type="inferred from homology"/>
<feature type="transmembrane region" description="Helical" evidence="2">
    <location>
        <begin position="90"/>
        <end position="109"/>
    </location>
</feature>
<feature type="transmembrane region" description="Helical" evidence="2">
    <location>
        <begin position="129"/>
        <end position="147"/>
    </location>
</feature>
<reference evidence="4" key="1">
    <citation type="submission" date="2013-08" db="EMBL/GenBank/DDBJ databases">
        <authorList>
            <person name="Mendez C."/>
            <person name="Richter M."/>
            <person name="Ferrer M."/>
            <person name="Sanchez J."/>
        </authorList>
    </citation>
    <scope>NUCLEOTIDE SEQUENCE</scope>
</reference>
<dbReference type="PANTHER" id="PTHR30540:SF79">
    <property type="entry name" value="LOW AFFINITY POTASSIUM TRANSPORT SYSTEM PROTEIN KUP"/>
    <property type="match status" value="1"/>
</dbReference>
<organism evidence="4">
    <name type="scientific">mine drainage metagenome</name>
    <dbReference type="NCBI Taxonomy" id="410659"/>
    <lineage>
        <taxon>unclassified sequences</taxon>
        <taxon>metagenomes</taxon>
        <taxon>ecological metagenomes</taxon>
    </lineage>
</organism>
<dbReference type="AlphaFoldDB" id="T1B0B5"/>
<comment type="similarity">
    <text evidence="1">Belongs to the HAK/KUP transporter (TC 2.A.72) family.</text>
</comment>
<dbReference type="EMBL" id="AUZZ01002026">
    <property type="protein sequence ID" value="EQD62033.1"/>
    <property type="molecule type" value="Genomic_DNA"/>
</dbReference>
<dbReference type="PANTHER" id="PTHR30540">
    <property type="entry name" value="OSMOTIC STRESS POTASSIUM TRANSPORTER"/>
    <property type="match status" value="1"/>
</dbReference>
<sequence length="159" mass="17037">MGVVYGDIGTSPLYTLQACFMGQASFPVLASNVIGIVSLILWTLTITVTLKYVIFVLRADNQGEGGILALLAQLNIFERNPSSTTHHRRWGLLALGLLGATLLYGDGMITPAISVLGAIQGLDVMTPALSRYVVPATILVLIFLFPSKDGEPVTSAKWF</sequence>
<keyword evidence="2" id="KW-1133">Transmembrane helix</keyword>
<comment type="caution">
    <text evidence="4">The sequence shown here is derived from an EMBL/GenBank/DDBJ whole genome shotgun (WGS) entry which is preliminary data.</text>
</comment>
<dbReference type="GO" id="GO:0016020">
    <property type="term" value="C:membrane"/>
    <property type="evidence" value="ECO:0007669"/>
    <property type="project" value="InterPro"/>
</dbReference>